<evidence type="ECO:0000256" key="17">
    <source>
        <dbReference type="RuleBase" id="RU362081"/>
    </source>
</evidence>
<feature type="domain" description="HMA" evidence="18">
    <location>
        <begin position="123"/>
        <end position="187"/>
    </location>
</feature>
<dbReference type="Proteomes" id="UP001178507">
    <property type="component" value="Unassembled WGS sequence"/>
</dbReference>
<evidence type="ECO:0000256" key="11">
    <source>
        <dbReference type="ARBA" id="ARBA00022842"/>
    </source>
</evidence>
<dbReference type="GO" id="GO:0005507">
    <property type="term" value="F:copper ion binding"/>
    <property type="evidence" value="ECO:0007669"/>
    <property type="project" value="InterPro"/>
</dbReference>
<evidence type="ECO:0000256" key="4">
    <source>
        <dbReference type="ARBA" id="ARBA00022475"/>
    </source>
</evidence>
<dbReference type="NCBIfam" id="TIGR01494">
    <property type="entry name" value="ATPase_P-type"/>
    <property type="match status" value="2"/>
</dbReference>
<dbReference type="SUPFAM" id="SSF56784">
    <property type="entry name" value="HAD-like"/>
    <property type="match status" value="1"/>
</dbReference>
<evidence type="ECO:0000256" key="8">
    <source>
        <dbReference type="ARBA" id="ARBA00022741"/>
    </source>
</evidence>
<dbReference type="InterPro" id="IPR018303">
    <property type="entry name" value="ATPase_P-typ_P_site"/>
</dbReference>
<dbReference type="NCBIfam" id="TIGR01525">
    <property type="entry name" value="ATPase-IB_hvy"/>
    <property type="match status" value="1"/>
</dbReference>
<comment type="subcellular location">
    <subcellularLocation>
        <location evidence="1">Cell membrane</location>
        <topology evidence="1">Multi-pass membrane protein</topology>
    </subcellularLocation>
    <subcellularLocation>
        <location evidence="17">Membrane</location>
    </subcellularLocation>
</comment>
<dbReference type="PANTHER" id="PTHR43520">
    <property type="entry name" value="ATP7, ISOFORM B"/>
    <property type="match status" value="1"/>
</dbReference>
<dbReference type="Gene3D" id="3.40.50.1000">
    <property type="entry name" value="HAD superfamily/HAD-like"/>
    <property type="match status" value="1"/>
</dbReference>
<evidence type="ECO:0000256" key="14">
    <source>
        <dbReference type="ARBA" id="ARBA00023008"/>
    </source>
</evidence>
<keyword evidence="7" id="KW-0677">Repeat</keyword>
<evidence type="ECO:0000256" key="1">
    <source>
        <dbReference type="ARBA" id="ARBA00004651"/>
    </source>
</evidence>
<keyword evidence="4" id="KW-1003">Cell membrane</keyword>
<feature type="domain" description="HMA" evidence="18">
    <location>
        <begin position="202"/>
        <end position="265"/>
    </location>
</feature>
<keyword evidence="3" id="KW-0813">Transport</keyword>
<dbReference type="InterPro" id="IPR023298">
    <property type="entry name" value="ATPase_P-typ_TM_dom_sf"/>
</dbReference>
<dbReference type="InterPro" id="IPR023299">
    <property type="entry name" value="ATPase_P-typ_cyto_dom_N"/>
</dbReference>
<dbReference type="GO" id="GO:0005524">
    <property type="term" value="F:ATP binding"/>
    <property type="evidence" value="ECO:0007669"/>
    <property type="project" value="UniProtKB-UniRule"/>
</dbReference>
<dbReference type="Pfam" id="PF00702">
    <property type="entry name" value="Hydrolase"/>
    <property type="match status" value="1"/>
</dbReference>
<keyword evidence="14" id="KW-0186">Copper</keyword>
<keyword evidence="12" id="KW-1278">Translocase</keyword>
<dbReference type="InterPro" id="IPR006122">
    <property type="entry name" value="HMA_Cu_ion-bd"/>
</dbReference>
<dbReference type="Pfam" id="PF00403">
    <property type="entry name" value="HMA"/>
    <property type="match status" value="2"/>
</dbReference>
<keyword evidence="9" id="KW-0187">Copper transport</keyword>
<keyword evidence="8 17" id="KW-0547">Nucleotide-binding</keyword>
<dbReference type="InterPro" id="IPR044492">
    <property type="entry name" value="P_typ_ATPase_HD_dom"/>
</dbReference>
<comment type="caution">
    <text evidence="19">The sequence shown here is derived from an EMBL/GenBank/DDBJ whole genome shotgun (WGS) entry which is preliminary data.</text>
</comment>
<dbReference type="SUPFAM" id="SSF81653">
    <property type="entry name" value="Calcium ATPase, transduction domain A"/>
    <property type="match status" value="1"/>
</dbReference>
<feature type="transmembrane region" description="Helical" evidence="17">
    <location>
        <begin position="644"/>
        <end position="667"/>
    </location>
</feature>
<evidence type="ECO:0000256" key="7">
    <source>
        <dbReference type="ARBA" id="ARBA00022737"/>
    </source>
</evidence>
<feature type="transmembrane region" description="Helical" evidence="17">
    <location>
        <begin position="388"/>
        <end position="405"/>
    </location>
</feature>
<feature type="transmembrane region" description="Helical" evidence="17">
    <location>
        <begin position="975"/>
        <end position="998"/>
    </location>
</feature>
<dbReference type="InterPro" id="IPR059000">
    <property type="entry name" value="ATPase_P-type_domA"/>
</dbReference>
<dbReference type="SFLD" id="SFLDF00027">
    <property type="entry name" value="p-type_atpase"/>
    <property type="match status" value="1"/>
</dbReference>
<evidence type="ECO:0000256" key="16">
    <source>
        <dbReference type="ARBA" id="ARBA00023136"/>
    </source>
</evidence>
<keyword evidence="6 17" id="KW-0479">Metal-binding</keyword>
<reference evidence="19" key="1">
    <citation type="submission" date="2023-08" db="EMBL/GenBank/DDBJ databases">
        <authorList>
            <person name="Chen Y."/>
            <person name="Shah S."/>
            <person name="Dougan E. K."/>
            <person name="Thang M."/>
            <person name="Chan C."/>
        </authorList>
    </citation>
    <scope>NUCLEOTIDE SEQUENCE</scope>
</reference>
<dbReference type="GO" id="GO:0016887">
    <property type="term" value="F:ATP hydrolysis activity"/>
    <property type="evidence" value="ECO:0007669"/>
    <property type="project" value="InterPro"/>
</dbReference>
<dbReference type="InterPro" id="IPR036412">
    <property type="entry name" value="HAD-like_sf"/>
</dbReference>
<evidence type="ECO:0000256" key="15">
    <source>
        <dbReference type="ARBA" id="ARBA00023065"/>
    </source>
</evidence>
<dbReference type="FunFam" id="2.70.150.10:FF:000020">
    <property type="entry name" value="Copper-exporting P-type ATPase A"/>
    <property type="match status" value="1"/>
</dbReference>
<dbReference type="SUPFAM" id="SSF55008">
    <property type="entry name" value="HMA, heavy metal-associated domain"/>
    <property type="match status" value="2"/>
</dbReference>
<keyword evidence="10 17" id="KW-0067">ATP-binding</keyword>
<evidence type="ECO:0000256" key="9">
    <source>
        <dbReference type="ARBA" id="ARBA00022796"/>
    </source>
</evidence>
<dbReference type="PROSITE" id="PS50846">
    <property type="entry name" value="HMA_2"/>
    <property type="match status" value="2"/>
</dbReference>
<evidence type="ECO:0000256" key="12">
    <source>
        <dbReference type="ARBA" id="ARBA00022967"/>
    </source>
</evidence>
<feature type="transmembrane region" description="Helical" evidence="17">
    <location>
        <begin position="610"/>
        <end position="632"/>
    </location>
</feature>
<name>A0AA36IYE1_9DINO</name>
<dbReference type="FunFam" id="3.30.70.100:FF:000005">
    <property type="entry name" value="Copper-exporting P-type ATPase A"/>
    <property type="match status" value="1"/>
</dbReference>
<keyword evidence="5 17" id="KW-0812">Transmembrane</keyword>
<accession>A0AA36IYE1</accession>
<dbReference type="SFLD" id="SFLDG00002">
    <property type="entry name" value="C1.7:_P-type_atpase_like"/>
    <property type="match status" value="1"/>
</dbReference>
<feature type="transmembrane region" description="Helical" evidence="17">
    <location>
        <begin position="1004"/>
        <end position="1026"/>
    </location>
</feature>
<evidence type="ECO:0000256" key="6">
    <source>
        <dbReference type="ARBA" id="ARBA00022723"/>
    </source>
</evidence>
<evidence type="ECO:0000256" key="10">
    <source>
        <dbReference type="ARBA" id="ARBA00022840"/>
    </source>
</evidence>
<evidence type="ECO:0000256" key="3">
    <source>
        <dbReference type="ARBA" id="ARBA00022448"/>
    </source>
</evidence>
<sequence>MSLQQPLLGGAAGRLNVCETCGSPWCRCTPGKCHCEPLDLRPNSRPRGRFSYKLSLGLDHSEKRLLEDIVAFVGGELSGLNEMLGIMEVEMSDAPEKLAAALNCAGLPTSLQKELVCQEAQAELAIFQVQGMTCASCTGAVERALRAVPGVSDASVNLLMKRAEVKHQGVEVQKLQEAVEDIGFDCEVIQELKPQVTSDKLMVGSFKVGGMTCAACVGAVERAVLAVMGVKSADVSLTLKLAKVTYTSKADEIVSAIESIGFEGELLTEAAATSGDRPSELPVAPLRSAAELRKAASAIYGVRGVVVHKDESSARLLYDPIEVGARSLLEKLDGVCRYHVEVAEDPTAATLRLLHSRLCLSVAPTLMIVLLAEGFLPEAWDDSVLPSGFLYVLCLSAFVQFYCGWSFHSAAFSAALHGASTMNTLVSLSTTVSFLYGLLGGLCHVLGSPLFSLGMASMFCETSAVLITVLLAGRMLEARAKSHTTALVREISAKRPEFARLLEKEEESSVRYDLIQLGDLLRVLPGEQVPVDGEVVTDSTAYCDESLLTGEPRAVRKQKGSQVVGGSTSVQGGFVMKAMSAGNSTTLARILQLVEDAQTRRPKVQRSVDLLASYFTPVVLASAVLTFCVWSFQAQNLEDFTFSITRAVSVLVIACPCSFGLATPTAIMVATGLAAKHGCLVKDSVVWEKMGSLKVAVLDKTGTITKGKPQVVAVSLLPGAAASSAAGPVAKASAPLGRKGKEESARESAFIGWLLRAVESTSEHPLAEALRLWAESVCETVAAAEDFQHQPGQGVSCRVPGLGLVRCGRPSGALPEEWQQRQAEGCVVVALDVAEQPCALLALRDELQECSQQAVSDLHRAGFQVWLCTGDEPRTAHAVASKVGIAKERVMAACSPQAKAKLVEELSKKAPVLMVGDGLNDAAALASASVGVAIGTGAQVTMDSAQVILMGSRLSDLILFLDLSKATMRTIYRNFAWALSFNFLGLPLAAGLGAPWGLWLPPTFCGAAMACSSLLVVTSSLMLGLCHR</sequence>
<dbReference type="InterPro" id="IPR027256">
    <property type="entry name" value="P-typ_ATPase_IB"/>
</dbReference>
<dbReference type="InterPro" id="IPR036163">
    <property type="entry name" value="HMA_dom_sf"/>
</dbReference>
<evidence type="ECO:0000256" key="13">
    <source>
        <dbReference type="ARBA" id="ARBA00022989"/>
    </source>
</evidence>
<keyword evidence="20" id="KW-1185">Reference proteome</keyword>
<dbReference type="Gene3D" id="3.30.70.100">
    <property type="match status" value="2"/>
</dbReference>
<keyword evidence="13 17" id="KW-1133">Transmembrane helix</keyword>
<dbReference type="InterPro" id="IPR017969">
    <property type="entry name" value="Heavy-metal-associated_CS"/>
</dbReference>
<dbReference type="InterPro" id="IPR008250">
    <property type="entry name" value="ATPase_P-typ_transduc_dom_A_sf"/>
</dbReference>
<dbReference type="NCBIfam" id="TIGR00003">
    <property type="entry name" value="copper ion binding protein"/>
    <property type="match status" value="2"/>
</dbReference>
<dbReference type="GO" id="GO:0055070">
    <property type="term" value="P:copper ion homeostasis"/>
    <property type="evidence" value="ECO:0007669"/>
    <property type="project" value="TreeGrafter"/>
</dbReference>
<dbReference type="InterPro" id="IPR023214">
    <property type="entry name" value="HAD_sf"/>
</dbReference>
<keyword evidence="16 17" id="KW-0472">Membrane</keyword>
<dbReference type="Gene3D" id="3.40.1110.10">
    <property type="entry name" value="Calcium-transporting ATPase, cytoplasmic domain N"/>
    <property type="match status" value="1"/>
</dbReference>
<proteinExistence type="inferred from homology"/>
<evidence type="ECO:0000313" key="19">
    <source>
        <dbReference type="EMBL" id="CAJ1395124.1"/>
    </source>
</evidence>
<evidence type="ECO:0000256" key="2">
    <source>
        <dbReference type="ARBA" id="ARBA00006024"/>
    </source>
</evidence>
<dbReference type="Gene3D" id="2.70.150.10">
    <property type="entry name" value="Calcium-transporting ATPase, cytoplasmic transduction domain A"/>
    <property type="match status" value="1"/>
</dbReference>
<dbReference type="Pfam" id="PF00122">
    <property type="entry name" value="E1-E2_ATPase"/>
    <property type="match status" value="1"/>
</dbReference>
<protein>
    <recommendedName>
        <fullName evidence="18">HMA domain-containing protein</fullName>
    </recommendedName>
</protein>
<comment type="similarity">
    <text evidence="2 17">Belongs to the cation transport ATPase (P-type) (TC 3.A.3) family. Type IB subfamily.</text>
</comment>
<dbReference type="FunFam" id="3.30.70.100:FF:000001">
    <property type="entry name" value="ATPase copper transporting beta"/>
    <property type="match status" value="1"/>
</dbReference>
<dbReference type="EMBL" id="CAUJNA010003068">
    <property type="protein sequence ID" value="CAJ1395124.1"/>
    <property type="molecule type" value="Genomic_DNA"/>
</dbReference>
<dbReference type="GO" id="GO:0005886">
    <property type="term" value="C:plasma membrane"/>
    <property type="evidence" value="ECO:0007669"/>
    <property type="project" value="UniProtKB-SubCell"/>
</dbReference>
<dbReference type="InterPro" id="IPR001757">
    <property type="entry name" value="P_typ_ATPase"/>
</dbReference>
<dbReference type="AlphaFoldDB" id="A0AA36IYE1"/>
<dbReference type="PRINTS" id="PR00119">
    <property type="entry name" value="CATATPASE"/>
</dbReference>
<evidence type="ECO:0000313" key="20">
    <source>
        <dbReference type="Proteomes" id="UP001178507"/>
    </source>
</evidence>
<dbReference type="SFLD" id="SFLDS00003">
    <property type="entry name" value="Haloacid_Dehalogenase"/>
    <property type="match status" value="1"/>
</dbReference>
<dbReference type="CDD" id="cd00371">
    <property type="entry name" value="HMA"/>
    <property type="match status" value="2"/>
</dbReference>
<keyword evidence="15" id="KW-0406">Ion transport</keyword>
<evidence type="ECO:0000256" key="5">
    <source>
        <dbReference type="ARBA" id="ARBA00022692"/>
    </source>
</evidence>
<feature type="transmembrane region" description="Helical" evidence="17">
    <location>
        <begin position="453"/>
        <end position="473"/>
    </location>
</feature>
<dbReference type="PROSITE" id="PS01047">
    <property type="entry name" value="HMA_1"/>
    <property type="match status" value="2"/>
</dbReference>
<dbReference type="PANTHER" id="PTHR43520:SF8">
    <property type="entry name" value="P-TYPE CU(+) TRANSPORTER"/>
    <property type="match status" value="1"/>
</dbReference>
<dbReference type="GO" id="GO:0043682">
    <property type="term" value="F:P-type divalent copper transporter activity"/>
    <property type="evidence" value="ECO:0007669"/>
    <property type="project" value="TreeGrafter"/>
</dbReference>
<feature type="transmembrane region" description="Helical" evidence="17">
    <location>
        <begin position="425"/>
        <end position="447"/>
    </location>
</feature>
<dbReference type="InterPro" id="IPR006121">
    <property type="entry name" value="HMA_dom"/>
</dbReference>
<evidence type="ECO:0000259" key="18">
    <source>
        <dbReference type="PROSITE" id="PS50846"/>
    </source>
</evidence>
<dbReference type="SUPFAM" id="SSF81665">
    <property type="entry name" value="Calcium ATPase, transmembrane domain M"/>
    <property type="match status" value="1"/>
</dbReference>
<organism evidence="19 20">
    <name type="scientific">Effrenium voratum</name>
    <dbReference type="NCBI Taxonomy" id="2562239"/>
    <lineage>
        <taxon>Eukaryota</taxon>
        <taxon>Sar</taxon>
        <taxon>Alveolata</taxon>
        <taxon>Dinophyceae</taxon>
        <taxon>Suessiales</taxon>
        <taxon>Symbiodiniaceae</taxon>
        <taxon>Effrenium</taxon>
    </lineage>
</organism>
<gene>
    <name evidence="19" type="ORF">EVOR1521_LOCUS19635</name>
</gene>
<dbReference type="PROSITE" id="PS00154">
    <property type="entry name" value="ATPASE_E1_E2"/>
    <property type="match status" value="1"/>
</dbReference>
<keyword evidence="11" id="KW-0460">Magnesium</keyword>